<name>K4KHC5_SIMAS</name>
<dbReference type="RefSeq" id="WP_015046584.1">
    <property type="nucleotide sequence ID" value="NC_018868.3"/>
</dbReference>
<dbReference type="CDD" id="cd06661">
    <property type="entry name" value="GGCT_like"/>
    <property type="match status" value="1"/>
</dbReference>
<dbReference type="HOGENOM" id="CLU_083466_5_2_6"/>
<gene>
    <name evidence="5" type="ordered locus">M5M_06070</name>
</gene>
<proteinExistence type="inferred from homology"/>
<evidence type="ECO:0000256" key="2">
    <source>
        <dbReference type="PIRSR" id="PIRSR639126-1"/>
    </source>
</evidence>
<dbReference type="InterPro" id="IPR039126">
    <property type="entry name" value="GGACT"/>
</dbReference>
<dbReference type="AlphaFoldDB" id="K4KHC5"/>
<feature type="active site" description="Proton acceptor" evidence="2">
    <location>
        <position position="78"/>
    </location>
</feature>
<dbReference type="PANTHER" id="PTHR12510">
    <property type="entry name" value="TROPONIN C-AKIN-1 PROTEIN"/>
    <property type="match status" value="1"/>
</dbReference>
<evidence type="ECO:0000313" key="6">
    <source>
        <dbReference type="Proteomes" id="UP000000466"/>
    </source>
</evidence>
<dbReference type="STRING" id="1117647.M5M_06070"/>
<dbReference type="GO" id="GO:0005829">
    <property type="term" value="C:cytosol"/>
    <property type="evidence" value="ECO:0007669"/>
    <property type="project" value="TreeGrafter"/>
</dbReference>
<dbReference type="PANTHER" id="PTHR12510:SF4">
    <property type="entry name" value="GAMMA-GLUTAMYLAMINECYCLOTRANSFERASE"/>
    <property type="match status" value="1"/>
</dbReference>
<protein>
    <recommendedName>
        <fullName evidence="3">Gamma-glutamylcyclotransferase family protein</fullName>
    </recommendedName>
</protein>
<dbReference type="InterPro" id="IPR013024">
    <property type="entry name" value="GGCT-like"/>
</dbReference>
<accession>K4KHC5</accession>
<keyword evidence="6" id="KW-1185">Reference proteome</keyword>
<dbReference type="eggNOG" id="COG2105">
    <property type="taxonomic scope" value="Bacteria"/>
</dbReference>
<dbReference type="InterPro" id="IPR009288">
    <property type="entry name" value="AIG2-like_dom"/>
</dbReference>
<evidence type="ECO:0000313" key="5">
    <source>
        <dbReference type="EMBL" id="AFU98411.1"/>
    </source>
</evidence>
<dbReference type="KEGG" id="saga:M5M_06070"/>
<dbReference type="OrthoDB" id="482277at2"/>
<dbReference type="EMBL" id="CP003746">
    <property type="protein sequence ID" value="AFU98411.1"/>
    <property type="molecule type" value="Genomic_DNA"/>
</dbReference>
<dbReference type="Pfam" id="PF06094">
    <property type="entry name" value="GGACT"/>
    <property type="match status" value="1"/>
</dbReference>
<evidence type="ECO:0000256" key="1">
    <source>
        <dbReference type="ARBA" id="ARBA00008861"/>
    </source>
</evidence>
<dbReference type="InterPro" id="IPR036568">
    <property type="entry name" value="GGCT-like_sf"/>
</dbReference>
<reference evidence="5 6" key="1">
    <citation type="journal article" date="2013" name="Genome Announc.">
        <title>Complete genome sequence of Simiduia agarivorans SA1(T), a marine bacterium able to degrade a variety of polysaccharides.</title>
        <authorList>
            <person name="Lin S.Y."/>
            <person name="Shieh W.Y."/>
            <person name="Chen J.S."/>
            <person name="Tang S.L."/>
        </authorList>
    </citation>
    <scope>NUCLEOTIDE SEQUENCE [LARGE SCALE GENOMIC DNA]</scope>
    <source>
        <strain evidence="6">DSM 21679 / JCM 13881 / BCRC 17597 / SA1</strain>
    </source>
</reference>
<evidence type="ECO:0000256" key="3">
    <source>
        <dbReference type="RuleBase" id="RU367036"/>
    </source>
</evidence>
<organism evidence="5 6">
    <name type="scientific">Simiduia agarivorans (strain DSM 21679 / JCM 13881 / BCRC 17597 / SA1)</name>
    <dbReference type="NCBI Taxonomy" id="1117647"/>
    <lineage>
        <taxon>Bacteria</taxon>
        <taxon>Pseudomonadati</taxon>
        <taxon>Pseudomonadota</taxon>
        <taxon>Gammaproteobacteria</taxon>
        <taxon>Cellvibrionales</taxon>
        <taxon>Cellvibrionaceae</taxon>
        <taxon>Simiduia</taxon>
    </lineage>
</organism>
<feature type="domain" description="Gamma-glutamylcyclotransferase AIG2-like" evidence="4">
    <location>
        <begin position="10"/>
        <end position="121"/>
    </location>
</feature>
<dbReference type="Proteomes" id="UP000000466">
    <property type="component" value="Chromosome"/>
</dbReference>
<evidence type="ECO:0000259" key="4">
    <source>
        <dbReference type="Pfam" id="PF06094"/>
    </source>
</evidence>
<sequence length="126" mass="14374">MQTPELFTLAVYGSLRQGFHNHHLLAHCEYLGTFNSANRYTMVDLGSFPGLFHGNCSTIVVEIYRVDEDTLAKLDILEGHPEHYQRHPQTIEGFGEAWLYLMPEGYLDTTKVPQVSGGDWRAYRNA</sequence>
<dbReference type="Gene3D" id="3.10.490.10">
    <property type="entry name" value="Gamma-glutamyl cyclotransferase-like"/>
    <property type="match status" value="1"/>
</dbReference>
<dbReference type="GO" id="GO:0061929">
    <property type="term" value="F:gamma-glutamylaminecyclotransferase activity"/>
    <property type="evidence" value="ECO:0007669"/>
    <property type="project" value="InterPro"/>
</dbReference>
<comment type="similarity">
    <text evidence="1 3">Belongs to the gamma-glutamylcyclotransferase family.</text>
</comment>
<dbReference type="SUPFAM" id="SSF110857">
    <property type="entry name" value="Gamma-glutamyl cyclotransferase-like"/>
    <property type="match status" value="1"/>
</dbReference>